<comment type="caution">
    <text evidence="7">The sequence shown here is derived from an EMBL/GenBank/DDBJ whole genome shotgun (WGS) entry which is preliminary data.</text>
</comment>
<comment type="catalytic activity">
    <reaction evidence="5">
        <text>(6R)-5,10-methylene-5,6,7,8-tetrahydrofolate + 3-methyl-2-oxobutanoate + H2O = 2-dehydropantoate + (6S)-5,6,7,8-tetrahydrofolate</text>
        <dbReference type="Rhea" id="RHEA:11824"/>
        <dbReference type="ChEBI" id="CHEBI:11561"/>
        <dbReference type="ChEBI" id="CHEBI:11851"/>
        <dbReference type="ChEBI" id="CHEBI:15377"/>
        <dbReference type="ChEBI" id="CHEBI:15636"/>
        <dbReference type="ChEBI" id="CHEBI:57453"/>
        <dbReference type="EC" id="2.1.2.11"/>
    </reaction>
</comment>
<name>A0AAN9RWS2_PSOTE</name>
<keyword evidence="4" id="KW-0808">Transferase</keyword>
<evidence type="ECO:0000313" key="8">
    <source>
        <dbReference type="Proteomes" id="UP001386955"/>
    </source>
</evidence>
<evidence type="ECO:0000256" key="5">
    <source>
        <dbReference type="ARBA" id="ARBA00049172"/>
    </source>
</evidence>
<dbReference type="Proteomes" id="UP001386955">
    <property type="component" value="Unassembled WGS sequence"/>
</dbReference>
<dbReference type="SUPFAM" id="SSF51621">
    <property type="entry name" value="Phosphoenolpyruvate/pyruvate domain"/>
    <property type="match status" value="1"/>
</dbReference>
<evidence type="ECO:0000256" key="6">
    <source>
        <dbReference type="SAM" id="MobiDB-lite"/>
    </source>
</evidence>
<dbReference type="PANTHER" id="PTHR33320">
    <property type="entry name" value="METHIONYL-TRNA SYNTHETASE"/>
    <property type="match status" value="1"/>
</dbReference>
<comment type="similarity">
    <text evidence="2">Belongs to the PanB family.</text>
</comment>
<dbReference type="EMBL" id="JAYMYS010000008">
    <property type="protein sequence ID" value="KAK7384848.1"/>
    <property type="molecule type" value="Genomic_DNA"/>
</dbReference>
<dbReference type="GO" id="GO:0003864">
    <property type="term" value="F:3-methyl-2-oxobutanoate hydroxymethyltransferase activity"/>
    <property type="evidence" value="ECO:0007669"/>
    <property type="project" value="UniProtKB-EC"/>
</dbReference>
<dbReference type="GO" id="GO:0015940">
    <property type="term" value="P:pantothenate biosynthetic process"/>
    <property type="evidence" value="ECO:0007669"/>
    <property type="project" value="InterPro"/>
</dbReference>
<proteinExistence type="inferred from homology"/>
<dbReference type="Gene3D" id="3.20.20.60">
    <property type="entry name" value="Phosphoenolpyruvate-binding domains"/>
    <property type="match status" value="1"/>
</dbReference>
<evidence type="ECO:0000313" key="7">
    <source>
        <dbReference type="EMBL" id="KAK7384848.1"/>
    </source>
</evidence>
<dbReference type="InterPro" id="IPR003700">
    <property type="entry name" value="Pantoate_hydroxy_MeTrfase"/>
</dbReference>
<dbReference type="EC" id="2.1.2.11" evidence="3"/>
<sequence length="203" mass="23243">MCFVFVCDKEERVLGRHTASGVCPYCGGMVQAVDVESQWRFCFLPLCFKTKRKYYCSLCSRRLEIDVMMMSAWHEDTPVDTAVRTLKEEGMNAIKLEEGSWWVLVYHDLLGMLQHPHHAKVTPKFCKQYARVGDEINKALLEYKEDVANGSFPDAQHNPYKISKADADVFSNELQRLGLENAASEAVQKMDTTKSIADRNHKK</sequence>
<dbReference type="AlphaFoldDB" id="A0AAN9RWS2"/>
<keyword evidence="8" id="KW-1185">Reference proteome</keyword>
<evidence type="ECO:0000256" key="2">
    <source>
        <dbReference type="ARBA" id="ARBA00008676"/>
    </source>
</evidence>
<organism evidence="7 8">
    <name type="scientific">Psophocarpus tetragonolobus</name>
    <name type="common">Winged bean</name>
    <name type="synonym">Dolichos tetragonolobus</name>
    <dbReference type="NCBI Taxonomy" id="3891"/>
    <lineage>
        <taxon>Eukaryota</taxon>
        <taxon>Viridiplantae</taxon>
        <taxon>Streptophyta</taxon>
        <taxon>Embryophyta</taxon>
        <taxon>Tracheophyta</taxon>
        <taxon>Spermatophyta</taxon>
        <taxon>Magnoliopsida</taxon>
        <taxon>eudicotyledons</taxon>
        <taxon>Gunneridae</taxon>
        <taxon>Pentapetalae</taxon>
        <taxon>rosids</taxon>
        <taxon>fabids</taxon>
        <taxon>Fabales</taxon>
        <taxon>Fabaceae</taxon>
        <taxon>Papilionoideae</taxon>
        <taxon>50 kb inversion clade</taxon>
        <taxon>NPAAA clade</taxon>
        <taxon>indigoferoid/millettioid clade</taxon>
        <taxon>Phaseoleae</taxon>
        <taxon>Psophocarpus</taxon>
    </lineage>
</organism>
<evidence type="ECO:0000256" key="1">
    <source>
        <dbReference type="ARBA" id="ARBA00005033"/>
    </source>
</evidence>
<evidence type="ECO:0000256" key="3">
    <source>
        <dbReference type="ARBA" id="ARBA00012618"/>
    </source>
</evidence>
<dbReference type="Pfam" id="PF02548">
    <property type="entry name" value="Pantoate_transf"/>
    <property type="match status" value="1"/>
</dbReference>
<gene>
    <name evidence="7" type="ORF">VNO78_30551</name>
</gene>
<feature type="region of interest" description="Disordered" evidence="6">
    <location>
        <begin position="183"/>
        <end position="203"/>
    </location>
</feature>
<dbReference type="InterPro" id="IPR015813">
    <property type="entry name" value="Pyrv/PenolPyrv_kinase-like_dom"/>
</dbReference>
<evidence type="ECO:0000256" key="4">
    <source>
        <dbReference type="ARBA" id="ARBA00022679"/>
    </source>
</evidence>
<dbReference type="PANTHER" id="PTHR33320:SF30">
    <property type="entry name" value="OS04G0606200 PROTEIN"/>
    <property type="match status" value="1"/>
</dbReference>
<dbReference type="InterPro" id="IPR040442">
    <property type="entry name" value="Pyrv_kinase-like_dom_sf"/>
</dbReference>
<accession>A0AAN9RWS2</accession>
<protein>
    <recommendedName>
        <fullName evidence="3">3-methyl-2-oxobutanoate hydroxymethyltransferase</fullName>
        <ecNumber evidence="3">2.1.2.11</ecNumber>
    </recommendedName>
</protein>
<comment type="pathway">
    <text evidence="1">Cofactor biosynthesis; (R)-pantothenate biosynthesis; (R)-pantoate from 3-methyl-2-oxobutanoate: step 1/2.</text>
</comment>
<reference evidence="7 8" key="1">
    <citation type="submission" date="2024-01" db="EMBL/GenBank/DDBJ databases">
        <title>The genomes of 5 underutilized Papilionoideae crops provide insights into root nodulation and disease resistanc.</title>
        <authorList>
            <person name="Jiang F."/>
        </authorList>
    </citation>
    <scope>NUCLEOTIDE SEQUENCE [LARGE SCALE GENOMIC DNA]</scope>
    <source>
        <strain evidence="7">DUOXIRENSHENG_FW03</strain>
        <tissue evidence="7">Leaves</tissue>
    </source>
</reference>